<dbReference type="Pfam" id="PF00881">
    <property type="entry name" value="Nitroreductase"/>
    <property type="match status" value="1"/>
</dbReference>
<dbReference type="InterPro" id="IPR000415">
    <property type="entry name" value="Nitroreductase-like"/>
</dbReference>
<reference evidence="5 6" key="1">
    <citation type="submission" date="2018-10" db="EMBL/GenBank/DDBJ databases">
        <title>Genomic Encyclopedia of Archaeal and Bacterial Type Strains, Phase II (KMG-II): from individual species to whole genera.</title>
        <authorList>
            <person name="Goeker M."/>
        </authorList>
    </citation>
    <scope>NUCLEOTIDE SEQUENCE [LARGE SCALE GENOMIC DNA]</scope>
    <source>
        <strain evidence="5 6">DSM 19839</strain>
    </source>
</reference>
<dbReference type="PANTHER" id="PTHR23026:SF90">
    <property type="entry name" value="IODOTYROSINE DEIODINASE 1"/>
    <property type="match status" value="1"/>
</dbReference>
<dbReference type="PANTHER" id="PTHR23026">
    <property type="entry name" value="NADPH NITROREDUCTASE"/>
    <property type="match status" value="1"/>
</dbReference>
<dbReference type="RefSeq" id="WP_121345474.1">
    <property type="nucleotide sequence ID" value="NZ_RBLG01000002.1"/>
</dbReference>
<dbReference type="AlphaFoldDB" id="A0A495PRW5"/>
<proteinExistence type="predicted"/>
<evidence type="ECO:0000256" key="2">
    <source>
        <dbReference type="ARBA" id="ARBA00022643"/>
    </source>
</evidence>
<keyword evidence="2" id="KW-0288">FMN</keyword>
<evidence type="ECO:0000313" key="6">
    <source>
        <dbReference type="Proteomes" id="UP000276282"/>
    </source>
</evidence>
<name>A0A495PRW5_9FLAO</name>
<protein>
    <submittedName>
        <fullName evidence="5">Nitroreductase</fullName>
    </submittedName>
</protein>
<evidence type="ECO:0000256" key="1">
    <source>
        <dbReference type="ARBA" id="ARBA00022630"/>
    </source>
</evidence>
<comment type="caution">
    <text evidence="5">The sequence shown here is derived from an EMBL/GenBank/DDBJ whole genome shotgun (WGS) entry which is preliminary data.</text>
</comment>
<sequence>MNKEENKIIISGYRHTLHKTESLSKDKMIEKSQEFLKWLDKRRSVRDFSEKEVPKEVIENIIKAASTAPSGAHKQPWIFCAISNSVLKSKIREAAEVEEEENYSGRMSESWLRDLAPLGTTMEKPFLEEAPWLIVIFKKVYELDEKGSKHNNYYVNESVGIACGMLISAIHNAGLVTLTHTPSPMNFLTKVLERPSNERPYLLLPIGYAKEPAYVPDIQRKKLDEVAEFYE</sequence>
<gene>
    <name evidence="5" type="ORF">BC962_1624</name>
</gene>
<feature type="domain" description="Nitroreductase" evidence="4">
    <location>
        <begin position="40"/>
        <end position="208"/>
    </location>
</feature>
<dbReference type="EMBL" id="RBLG01000002">
    <property type="protein sequence ID" value="RKS53374.1"/>
    <property type="molecule type" value="Genomic_DNA"/>
</dbReference>
<dbReference type="SUPFAM" id="SSF55469">
    <property type="entry name" value="FMN-dependent nitroreductase-like"/>
    <property type="match status" value="1"/>
</dbReference>
<evidence type="ECO:0000256" key="3">
    <source>
        <dbReference type="ARBA" id="ARBA00023002"/>
    </source>
</evidence>
<keyword evidence="6" id="KW-1185">Reference proteome</keyword>
<keyword evidence="3" id="KW-0560">Oxidoreductase</keyword>
<evidence type="ECO:0000259" key="4">
    <source>
        <dbReference type="Pfam" id="PF00881"/>
    </source>
</evidence>
<evidence type="ECO:0000313" key="5">
    <source>
        <dbReference type="EMBL" id="RKS53374.1"/>
    </source>
</evidence>
<dbReference type="OrthoDB" id="9809288at2"/>
<dbReference type="GO" id="GO:0016491">
    <property type="term" value="F:oxidoreductase activity"/>
    <property type="evidence" value="ECO:0007669"/>
    <property type="project" value="UniProtKB-KW"/>
</dbReference>
<dbReference type="InterPro" id="IPR050627">
    <property type="entry name" value="Nitroreductase/BluB"/>
</dbReference>
<dbReference type="Proteomes" id="UP000276282">
    <property type="component" value="Unassembled WGS sequence"/>
</dbReference>
<organism evidence="5 6">
    <name type="scientific">Gillisia mitskevichiae</name>
    <dbReference type="NCBI Taxonomy" id="270921"/>
    <lineage>
        <taxon>Bacteria</taxon>
        <taxon>Pseudomonadati</taxon>
        <taxon>Bacteroidota</taxon>
        <taxon>Flavobacteriia</taxon>
        <taxon>Flavobacteriales</taxon>
        <taxon>Flavobacteriaceae</taxon>
        <taxon>Gillisia</taxon>
    </lineage>
</organism>
<accession>A0A495PRW5</accession>
<dbReference type="InterPro" id="IPR029479">
    <property type="entry name" value="Nitroreductase"/>
</dbReference>
<dbReference type="Gene3D" id="3.40.109.10">
    <property type="entry name" value="NADH Oxidase"/>
    <property type="match status" value="1"/>
</dbReference>
<dbReference type="CDD" id="cd02144">
    <property type="entry name" value="iodotyrosine_dehalogenase"/>
    <property type="match status" value="1"/>
</dbReference>
<keyword evidence="1" id="KW-0285">Flavoprotein</keyword>